<reference evidence="1" key="2">
    <citation type="submission" date="2023-01" db="EMBL/GenBank/DDBJ databases">
        <authorList>
            <person name="Petersen C."/>
        </authorList>
    </citation>
    <scope>NUCLEOTIDE SEQUENCE</scope>
    <source>
        <strain evidence="1">IBT 17514</strain>
    </source>
</reference>
<evidence type="ECO:0000313" key="1">
    <source>
        <dbReference type="EMBL" id="KAJ5709631.1"/>
    </source>
</evidence>
<dbReference type="Proteomes" id="UP001215712">
    <property type="component" value="Unassembled WGS sequence"/>
</dbReference>
<protein>
    <submittedName>
        <fullName evidence="1">Terpenoid synthase</fullName>
    </submittedName>
</protein>
<accession>A0AAD6HDQ7</accession>
<dbReference type="Gene3D" id="1.10.600.10">
    <property type="entry name" value="Farnesyl Diphosphate Synthase"/>
    <property type="match status" value="1"/>
</dbReference>
<sequence length="419" mass="48216">MLPERFSRNSAEAGLRVQDETLISQRSKYCSTCESNDRRKFLYAYNLFEEKGVIPVLKYDAFHFLDPQKLVEPPKNTISIDPLKVGLPRFSTLKGALQCIHWREAEAAGWELVEEVIATRGAGAVIPEELKTDKRRKMLEMVETAVIITIHHYAVSDAPRIRILTKAILFLFLHDDVIESVVNTEGGTVLEGWDNDTFTADELDHASRNDVFLGFCREAIAVDPILGLELMQDTVRWARYSRNHNTKDIAHVTWNDFYSFREIDIADDFMITAVRFAANTLHEKADRSALHDFERLYIRHCVFINDLHSHDSEAFKAQSEGAPPHNSIHTIEQIFSVPSSSAKGILRSLLWDCERQMREEYQRLISLPDINERQKEYLKRVVECIAGNMVYSMTTYRYAQLSGKILERPDSKSMQEELV</sequence>
<keyword evidence="2" id="KW-1185">Reference proteome</keyword>
<dbReference type="AlphaFoldDB" id="A0AAD6HDQ7"/>
<gene>
    <name evidence="1" type="ORF">N7493_009922</name>
</gene>
<organism evidence="1 2">
    <name type="scientific">Penicillium malachiteum</name>
    <dbReference type="NCBI Taxonomy" id="1324776"/>
    <lineage>
        <taxon>Eukaryota</taxon>
        <taxon>Fungi</taxon>
        <taxon>Dikarya</taxon>
        <taxon>Ascomycota</taxon>
        <taxon>Pezizomycotina</taxon>
        <taxon>Eurotiomycetes</taxon>
        <taxon>Eurotiomycetidae</taxon>
        <taxon>Eurotiales</taxon>
        <taxon>Aspergillaceae</taxon>
        <taxon>Penicillium</taxon>
    </lineage>
</organism>
<dbReference type="EMBL" id="JAQJAN010000018">
    <property type="protein sequence ID" value="KAJ5709631.1"/>
    <property type="molecule type" value="Genomic_DNA"/>
</dbReference>
<proteinExistence type="predicted"/>
<evidence type="ECO:0000313" key="2">
    <source>
        <dbReference type="Proteomes" id="UP001215712"/>
    </source>
</evidence>
<reference evidence="1" key="1">
    <citation type="journal article" date="2023" name="IMA Fungus">
        <title>Comparative genomic study of the Penicillium genus elucidates a diverse pangenome and 15 lateral gene transfer events.</title>
        <authorList>
            <person name="Petersen C."/>
            <person name="Sorensen T."/>
            <person name="Nielsen M.R."/>
            <person name="Sondergaard T.E."/>
            <person name="Sorensen J.L."/>
            <person name="Fitzpatrick D.A."/>
            <person name="Frisvad J.C."/>
            <person name="Nielsen K.L."/>
        </authorList>
    </citation>
    <scope>NUCLEOTIDE SEQUENCE</scope>
    <source>
        <strain evidence="1">IBT 17514</strain>
    </source>
</reference>
<comment type="caution">
    <text evidence="1">The sequence shown here is derived from an EMBL/GenBank/DDBJ whole genome shotgun (WGS) entry which is preliminary data.</text>
</comment>
<name>A0AAD6HDQ7_9EURO</name>
<dbReference type="SUPFAM" id="SSF48576">
    <property type="entry name" value="Terpenoid synthases"/>
    <property type="match status" value="1"/>
</dbReference>
<dbReference type="InterPro" id="IPR008949">
    <property type="entry name" value="Isoprenoid_synthase_dom_sf"/>
</dbReference>